<proteinExistence type="predicted"/>
<evidence type="ECO:0000259" key="5">
    <source>
        <dbReference type="Pfam" id="PF01266"/>
    </source>
</evidence>
<keyword evidence="2" id="KW-0285">Flavoprotein</keyword>
<gene>
    <name evidence="6" type="ORF">EAV92_00550</name>
</gene>
<dbReference type="GO" id="GO:0005829">
    <property type="term" value="C:cytosol"/>
    <property type="evidence" value="ECO:0007669"/>
    <property type="project" value="TreeGrafter"/>
</dbReference>
<dbReference type="KEGG" id="coh:EAV92_00550"/>
<feature type="domain" description="FAD dependent oxidoreductase" evidence="5">
    <location>
        <begin position="5"/>
        <end position="359"/>
    </location>
</feature>
<dbReference type="SUPFAM" id="SSF54373">
    <property type="entry name" value="FAD-linked reductases, C-terminal domain"/>
    <property type="match status" value="1"/>
</dbReference>
<keyword evidence="4" id="KW-0560">Oxidoreductase</keyword>
<comment type="cofactor">
    <cofactor evidence="1">
        <name>FAD</name>
        <dbReference type="ChEBI" id="CHEBI:57692"/>
    </cofactor>
</comment>
<dbReference type="GO" id="GO:0008115">
    <property type="term" value="F:sarcosine oxidase activity"/>
    <property type="evidence" value="ECO:0007669"/>
    <property type="project" value="TreeGrafter"/>
</dbReference>
<dbReference type="Proteomes" id="UP000269097">
    <property type="component" value="Chromosome"/>
</dbReference>
<protein>
    <submittedName>
        <fullName evidence="6">N-methyl-L-tryptophan oxidase</fullName>
    </submittedName>
</protein>
<dbReference type="PANTHER" id="PTHR10961:SF7">
    <property type="entry name" value="FAD DEPENDENT OXIDOREDUCTASE DOMAIN-CONTAINING PROTEIN"/>
    <property type="match status" value="1"/>
</dbReference>
<evidence type="ECO:0000313" key="7">
    <source>
        <dbReference type="Proteomes" id="UP000269097"/>
    </source>
</evidence>
<dbReference type="SUPFAM" id="SSF51905">
    <property type="entry name" value="FAD/NAD(P)-binding domain"/>
    <property type="match status" value="1"/>
</dbReference>
<dbReference type="Gene3D" id="3.30.9.10">
    <property type="entry name" value="D-Amino Acid Oxidase, subunit A, domain 2"/>
    <property type="match status" value="1"/>
</dbReference>
<dbReference type="AlphaFoldDB" id="A0A3G3JUP2"/>
<dbReference type="PANTHER" id="PTHR10961">
    <property type="entry name" value="PEROXISOMAL SARCOSINE OXIDASE"/>
    <property type="match status" value="1"/>
</dbReference>
<keyword evidence="7" id="KW-1185">Reference proteome</keyword>
<accession>A0A3G3JUP2</accession>
<dbReference type="Gene3D" id="3.50.50.60">
    <property type="entry name" value="FAD/NAD(P)-binding domain"/>
    <property type="match status" value="1"/>
</dbReference>
<dbReference type="NCBIfam" id="NF008425">
    <property type="entry name" value="PRK11259.1"/>
    <property type="match status" value="1"/>
</dbReference>
<dbReference type="InterPro" id="IPR006076">
    <property type="entry name" value="FAD-dep_OxRdtase"/>
</dbReference>
<dbReference type="InterPro" id="IPR045170">
    <property type="entry name" value="MTOX"/>
</dbReference>
<evidence type="ECO:0000313" key="6">
    <source>
        <dbReference type="EMBL" id="AYQ71229.1"/>
    </source>
</evidence>
<evidence type="ECO:0000256" key="1">
    <source>
        <dbReference type="ARBA" id="ARBA00001974"/>
    </source>
</evidence>
<dbReference type="RefSeq" id="WP_123039293.1">
    <property type="nucleotide sequence ID" value="NZ_CP033433.1"/>
</dbReference>
<dbReference type="EMBL" id="CP033433">
    <property type="protein sequence ID" value="AYQ71229.1"/>
    <property type="molecule type" value="Genomic_DNA"/>
</dbReference>
<evidence type="ECO:0000256" key="3">
    <source>
        <dbReference type="ARBA" id="ARBA00022827"/>
    </source>
</evidence>
<dbReference type="Pfam" id="PF01266">
    <property type="entry name" value="DAO"/>
    <property type="match status" value="1"/>
</dbReference>
<evidence type="ECO:0000256" key="4">
    <source>
        <dbReference type="ARBA" id="ARBA00023002"/>
    </source>
</evidence>
<evidence type="ECO:0000256" key="2">
    <source>
        <dbReference type="ARBA" id="ARBA00022630"/>
    </source>
</evidence>
<sequence>MQKYDAIVVGAGAMGMSAGYHLAAAGRRVLLIDANDPPHDKGTHHGETRIIRHAYGEGREYTPLALRAQELWEQLEELTGRKLFLPTGFLQAGEPGSSMLEEMAASAREHGVPVERLDRAEIRRRWPDLALPESNEACFEPEGGVLLCEDCIRSYREAAEKMGAVVKANAPVTEIRPDADGATVLAGGEVYRADALVVTAGKYAGRVLQGLGVEAPLRPLRRTVAWFPTDRADYDQARFPAFLFEVPEGMFYGFPGIGGSGVKVGRHEGPERPSPLDGPMPAFGAYPEDRGDLEGFMGLYMPGIAPVASRGSACTYTMTPDEHFILDRHPEYAHVAIGAGFSGHGFKFASAVGEVLARMALKEEPGFDLSLFRISRFIG</sequence>
<organism evidence="6 7">
    <name type="scientific">Cohnella candidum</name>
    <dbReference type="NCBI Taxonomy" id="2674991"/>
    <lineage>
        <taxon>Bacteria</taxon>
        <taxon>Bacillati</taxon>
        <taxon>Bacillota</taxon>
        <taxon>Bacilli</taxon>
        <taxon>Bacillales</taxon>
        <taxon>Paenibacillaceae</taxon>
        <taxon>Cohnella</taxon>
    </lineage>
</organism>
<dbReference type="InterPro" id="IPR036188">
    <property type="entry name" value="FAD/NAD-bd_sf"/>
</dbReference>
<dbReference type="GO" id="GO:0050660">
    <property type="term" value="F:flavin adenine dinucleotide binding"/>
    <property type="evidence" value="ECO:0007669"/>
    <property type="project" value="InterPro"/>
</dbReference>
<name>A0A3G3JUP2_9BACL</name>
<keyword evidence="3" id="KW-0274">FAD</keyword>
<reference evidence="6 7" key="1">
    <citation type="submission" date="2018-10" db="EMBL/GenBank/DDBJ databases">
        <title>Genome Sequence of Cohnella sp.</title>
        <authorList>
            <person name="Srinivasan S."/>
            <person name="Kim M.K."/>
        </authorList>
    </citation>
    <scope>NUCLEOTIDE SEQUENCE [LARGE SCALE GENOMIC DNA]</scope>
    <source>
        <strain evidence="6 7">18JY8-7</strain>
    </source>
</reference>